<name>A0A165G4E9_EXIGL</name>
<dbReference type="InParanoid" id="A0A165G4E9"/>
<sequence length="345" mass="36128">MASMYSGSDGQFFTFSFHGIGVQIVLSSRPDHSPFGVSLDGADEEQEDSYSNAPMCGVAWGRANLPLGFHTVKATAHNVPGRMFFELLSIRYDDGSDLVPSKPQSSATSPPPTSQTPTPSPPPQSSTPIGSHQASSSQSSISPSSSTTAGTTTVTSSTSSISHGASASPEASIAVTDPSGSSPTPPSSSQIESSATAETRGPSRGAIIGIAVTGSLGALLAVFLLALLWRRRRNRRAPAVQSYHYPTLPPYTGVPASGPSTSIIGVNEKRSPRPLPEPEDDSESESLQYMVSPTETAGDSITRRNLNAFSVRLAPEDIDRIAARMHDVFATARLGDSDHSALPPY</sequence>
<evidence type="ECO:0000256" key="2">
    <source>
        <dbReference type="SAM" id="Phobius"/>
    </source>
</evidence>
<dbReference type="AlphaFoldDB" id="A0A165G4E9"/>
<proteinExistence type="predicted"/>
<keyword evidence="2" id="KW-0472">Membrane</keyword>
<evidence type="ECO:0000256" key="1">
    <source>
        <dbReference type="SAM" id="MobiDB-lite"/>
    </source>
</evidence>
<feature type="compositionally biased region" description="Low complexity" evidence="1">
    <location>
        <begin position="126"/>
        <end position="169"/>
    </location>
</feature>
<feature type="region of interest" description="Disordered" evidence="1">
    <location>
        <begin position="96"/>
        <end position="200"/>
    </location>
</feature>
<protein>
    <submittedName>
        <fullName evidence="3">Uncharacterized protein</fullName>
    </submittedName>
</protein>
<feature type="region of interest" description="Disordered" evidence="1">
    <location>
        <begin position="265"/>
        <end position="286"/>
    </location>
</feature>
<dbReference type="Gene3D" id="2.60.120.260">
    <property type="entry name" value="Galactose-binding domain-like"/>
    <property type="match status" value="1"/>
</dbReference>
<feature type="compositionally biased region" description="Pro residues" evidence="1">
    <location>
        <begin position="109"/>
        <end position="125"/>
    </location>
</feature>
<keyword evidence="2" id="KW-0812">Transmembrane</keyword>
<dbReference type="EMBL" id="KV426059">
    <property type="protein sequence ID" value="KZV89967.1"/>
    <property type="molecule type" value="Genomic_DNA"/>
</dbReference>
<dbReference type="Proteomes" id="UP000077266">
    <property type="component" value="Unassembled WGS sequence"/>
</dbReference>
<feature type="transmembrane region" description="Helical" evidence="2">
    <location>
        <begin position="206"/>
        <end position="229"/>
    </location>
</feature>
<evidence type="ECO:0000313" key="4">
    <source>
        <dbReference type="Proteomes" id="UP000077266"/>
    </source>
</evidence>
<keyword evidence="4" id="KW-1185">Reference proteome</keyword>
<evidence type="ECO:0000313" key="3">
    <source>
        <dbReference type="EMBL" id="KZV89967.1"/>
    </source>
</evidence>
<accession>A0A165G4E9</accession>
<reference evidence="3 4" key="1">
    <citation type="journal article" date="2016" name="Mol. Biol. Evol.">
        <title>Comparative Genomics of Early-Diverging Mushroom-Forming Fungi Provides Insights into the Origins of Lignocellulose Decay Capabilities.</title>
        <authorList>
            <person name="Nagy L.G."/>
            <person name="Riley R."/>
            <person name="Tritt A."/>
            <person name="Adam C."/>
            <person name="Daum C."/>
            <person name="Floudas D."/>
            <person name="Sun H."/>
            <person name="Yadav J.S."/>
            <person name="Pangilinan J."/>
            <person name="Larsson K.H."/>
            <person name="Matsuura K."/>
            <person name="Barry K."/>
            <person name="Labutti K."/>
            <person name="Kuo R."/>
            <person name="Ohm R.A."/>
            <person name="Bhattacharya S.S."/>
            <person name="Shirouzu T."/>
            <person name="Yoshinaga Y."/>
            <person name="Martin F.M."/>
            <person name="Grigoriev I.V."/>
            <person name="Hibbett D.S."/>
        </authorList>
    </citation>
    <scope>NUCLEOTIDE SEQUENCE [LARGE SCALE GENOMIC DNA]</scope>
    <source>
        <strain evidence="3 4">HHB12029</strain>
    </source>
</reference>
<feature type="compositionally biased region" description="Low complexity" evidence="1">
    <location>
        <begin position="178"/>
        <end position="194"/>
    </location>
</feature>
<organism evidence="3 4">
    <name type="scientific">Exidia glandulosa HHB12029</name>
    <dbReference type="NCBI Taxonomy" id="1314781"/>
    <lineage>
        <taxon>Eukaryota</taxon>
        <taxon>Fungi</taxon>
        <taxon>Dikarya</taxon>
        <taxon>Basidiomycota</taxon>
        <taxon>Agaricomycotina</taxon>
        <taxon>Agaricomycetes</taxon>
        <taxon>Auriculariales</taxon>
        <taxon>Exidiaceae</taxon>
        <taxon>Exidia</taxon>
    </lineage>
</organism>
<keyword evidence="2" id="KW-1133">Transmembrane helix</keyword>
<gene>
    <name evidence="3" type="ORF">EXIGLDRAFT_838138</name>
</gene>